<dbReference type="Proteomes" id="UP000032735">
    <property type="component" value="Chromosome"/>
</dbReference>
<keyword evidence="2" id="KW-1185">Reference proteome</keyword>
<evidence type="ECO:0000313" key="2">
    <source>
        <dbReference type="Proteomes" id="UP000032735"/>
    </source>
</evidence>
<name>A0A068R2V2_9GAMM</name>
<dbReference type="AlphaFoldDB" id="A0A068R2V2"/>
<protein>
    <submittedName>
        <fullName evidence="1">Uncharacterized protein</fullName>
    </submittedName>
</protein>
<dbReference type="KEGG" id="xpo:XPG1_1863"/>
<organism evidence="1 2">
    <name type="scientific">Xenorhabdus poinarii G6</name>
    <dbReference type="NCBI Taxonomy" id="1354304"/>
    <lineage>
        <taxon>Bacteria</taxon>
        <taxon>Pseudomonadati</taxon>
        <taxon>Pseudomonadota</taxon>
        <taxon>Gammaproteobacteria</taxon>
        <taxon>Enterobacterales</taxon>
        <taxon>Morganellaceae</taxon>
        <taxon>Xenorhabdus</taxon>
    </lineage>
</organism>
<accession>A0A068R2V2</accession>
<dbReference type="HOGENOM" id="CLU_3298857_0_0_6"/>
<dbReference type="EMBL" id="FO704551">
    <property type="protein sequence ID" value="CDG21518.1"/>
    <property type="molecule type" value="Genomic_DNA"/>
</dbReference>
<gene>
    <name evidence="1" type="ORF">XPG1_1863</name>
</gene>
<evidence type="ECO:0000313" key="1">
    <source>
        <dbReference type="EMBL" id="CDG21518.1"/>
    </source>
</evidence>
<proteinExistence type="predicted"/>
<reference evidence="1 2" key="1">
    <citation type="submission" date="2013-07" db="EMBL/GenBank/DDBJ databases">
        <authorList>
            <person name="Genoscope - CEA"/>
        </authorList>
    </citation>
    <scope>NUCLEOTIDE SEQUENCE [LARGE SCALE GENOMIC DNA]</scope>
    <source>
        <strain evidence="1 2">G6</strain>
    </source>
</reference>
<sequence length="40" mass="4404">MSIKFITPRDISKIIKVMIGYKNNYITGFALITPDGGSVT</sequence>